<dbReference type="KEGG" id="ovi:T265_12653"/>
<dbReference type="CTD" id="20326821"/>
<dbReference type="EMBL" id="KL596627">
    <property type="protein sequence ID" value="KER33159.1"/>
    <property type="molecule type" value="Genomic_DNA"/>
</dbReference>
<evidence type="ECO:0000256" key="3">
    <source>
        <dbReference type="ARBA" id="ARBA00022692"/>
    </source>
</evidence>
<sequence length="725" mass="81046">MCAVTQWLEFEFTDRKAPKRCYSRTIISFYIASETRIQDASTLVELVTPSLSTRYRLHTSGNPEAAATGCTGVGIVLNHWAERYIGELGTLKVQKALRNTGSLPFWLRYFSRTANRQTANYAVRAIQINQSLLIFDFHNWIHISNIRLKHEEAWCSTFSYLSTSQTRDSAGFHLDLSKTVLHALASSTPSTLLTLECLAISTASAISPCDVVRSPRRKTSFSKSILCPVSSAYSAIAGSFSNIRYSSAFLGGLLIFSLCSPISMPFLSFARRLSFYLPKHTKRRITWRAYALLVLPATCYGLGYWQVQRRRWKLNLLDQLDRTIAATPVPLPSTAEASTDLPEYSPVTVRGCFDHSRELLIGPRPLITDFIKPGGYGSEWCLPQKHRPKSLSQEASSEPPPPFGYFIVTPFFLEGRSGTSILVNRGWVPEYNRDPVSRKQGQIKGIVELSGFIRYPEKPSIFAMKSPLLQCEDTEHQVPHIQFSCRDIDKMARTFGTLPLLIDANYESTVADGPIGGQTRVQLRNEHASYILTWVSLGVAGTRASASRFCLSIHEHFSDQQTPLSIPKRLGAVGATRLPGWGPRDPHCAWLETLQDMAANRCQWRSCCQFLSRLPELSNKSWLYGSEASVLNTDVMLSMMMMMMIQHSRTVAVKSGVNLHDLFQSTCDKLGQPGSIAALVLPSGGMTARHRSNVTAERFFMSLCVRAVLILRKVTTTKSDWPNIA</sequence>
<evidence type="ECO:0008006" key="9">
    <source>
        <dbReference type="Google" id="ProtNLM"/>
    </source>
</evidence>
<evidence type="ECO:0000256" key="1">
    <source>
        <dbReference type="ARBA" id="ARBA00004370"/>
    </source>
</evidence>
<dbReference type="InterPro" id="IPR002994">
    <property type="entry name" value="Surf1/Shy1"/>
</dbReference>
<dbReference type="Proteomes" id="UP000054324">
    <property type="component" value="Unassembled WGS sequence"/>
</dbReference>
<evidence type="ECO:0000313" key="7">
    <source>
        <dbReference type="EMBL" id="KER33159.1"/>
    </source>
</evidence>
<evidence type="ECO:0000256" key="2">
    <source>
        <dbReference type="ARBA" id="ARBA00007165"/>
    </source>
</evidence>
<evidence type="ECO:0000256" key="5">
    <source>
        <dbReference type="ARBA" id="ARBA00023136"/>
    </source>
</evidence>
<feature type="transmembrane region" description="Helical" evidence="6">
    <location>
        <begin position="289"/>
        <end position="307"/>
    </location>
</feature>
<organism evidence="7 8">
    <name type="scientific">Opisthorchis viverrini</name>
    <name type="common">Southeast Asian liver fluke</name>
    <dbReference type="NCBI Taxonomy" id="6198"/>
    <lineage>
        <taxon>Eukaryota</taxon>
        <taxon>Metazoa</taxon>
        <taxon>Spiralia</taxon>
        <taxon>Lophotrochozoa</taxon>
        <taxon>Platyhelminthes</taxon>
        <taxon>Trematoda</taxon>
        <taxon>Digenea</taxon>
        <taxon>Opisthorchiida</taxon>
        <taxon>Opisthorchiata</taxon>
        <taxon>Opisthorchiidae</taxon>
        <taxon>Opisthorchis</taxon>
    </lineage>
</organism>
<accession>A0A075AJC8</accession>
<dbReference type="RefSeq" id="XP_009163099.1">
    <property type="nucleotide sequence ID" value="XM_009164835.1"/>
</dbReference>
<dbReference type="STRING" id="6198.A0A075AJC8"/>
<proteinExistence type="inferred from homology"/>
<dbReference type="InterPro" id="IPR045214">
    <property type="entry name" value="Surf1/Surf4"/>
</dbReference>
<dbReference type="PANTHER" id="PTHR23427">
    <property type="entry name" value="SURFEIT LOCUS PROTEIN"/>
    <property type="match status" value="1"/>
</dbReference>
<dbReference type="CDD" id="cd06662">
    <property type="entry name" value="SURF1"/>
    <property type="match status" value="1"/>
</dbReference>
<dbReference type="OrthoDB" id="10040024at2759"/>
<evidence type="ECO:0000313" key="8">
    <source>
        <dbReference type="Proteomes" id="UP000054324"/>
    </source>
</evidence>
<keyword evidence="3 6" id="KW-0812">Transmembrane</keyword>
<evidence type="ECO:0000256" key="4">
    <source>
        <dbReference type="ARBA" id="ARBA00022989"/>
    </source>
</evidence>
<dbReference type="Pfam" id="PF02104">
    <property type="entry name" value="SURF1"/>
    <property type="match status" value="1"/>
</dbReference>
<dbReference type="GeneID" id="20326821"/>
<gene>
    <name evidence="7" type="ORF">T265_12653</name>
</gene>
<reference evidence="7 8" key="1">
    <citation type="submission" date="2013-11" db="EMBL/GenBank/DDBJ databases">
        <title>Opisthorchis viverrini - life in the bile duct.</title>
        <authorList>
            <person name="Young N.D."/>
            <person name="Nagarajan N."/>
            <person name="Lin S.J."/>
            <person name="Korhonen P.K."/>
            <person name="Jex A.R."/>
            <person name="Hall R.S."/>
            <person name="Safavi-Hemami H."/>
            <person name="Kaewkong W."/>
            <person name="Bertrand D."/>
            <person name="Gao S."/>
            <person name="Seet Q."/>
            <person name="Wongkham S."/>
            <person name="Teh B.T."/>
            <person name="Wongkham C."/>
            <person name="Intapan P.M."/>
            <person name="Maleewong W."/>
            <person name="Yang X."/>
            <person name="Hu M."/>
            <person name="Wang Z."/>
            <person name="Hofmann A."/>
            <person name="Sternberg P.W."/>
            <person name="Tan P."/>
            <person name="Wang J."/>
            <person name="Gasser R.B."/>
        </authorList>
    </citation>
    <scope>NUCLEOTIDE SEQUENCE [LARGE SCALE GENOMIC DNA]</scope>
</reference>
<protein>
    <recommendedName>
        <fullName evidence="9">SURF1-like protein</fullName>
    </recommendedName>
</protein>
<keyword evidence="8" id="KW-1185">Reference proteome</keyword>
<dbReference type="PANTHER" id="PTHR23427:SF2">
    <property type="entry name" value="SURFEIT LOCUS PROTEIN 1"/>
    <property type="match status" value="1"/>
</dbReference>
<comment type="subcellular location">
    <subcellularLocation>
        <location evidence="1">Membrane</location>
    </subcellularLocation>
</comment>
<feature type="transmembrane region" description="Helical" evidence="6">
    <location>
        <begin position="249"/>
        <end position="269"/>
    </location>
</feature>
<dbReference type="GO" id="GO:0016020">
    <property type="term" value="C:membrane"/>
    <property type="evidence" value="ECO:0007669"/>
    <property type="project" value="UniProtKB-SubCell"/>
</dbReference>
<dbReference type="PROSITE" id="PS50895">
    <property type="entry name" value="SURF1"/>
    <property type="match status" value="1"/>
</dbReference>
<dbReference type="AlphaFoldDB" id="A0A075AJC8"/>
<comment type="similarity">
    <text evidence="2">Belongs to the SURF1 family.</text>
</comment>
<evidence type="ECO:0000256" key="6">
    <source>
        <dbReference type="SAM" id="Phobius"/>
    </source>
</evidence>
<name>A0A075AJC8_OPIVI</name>
<keyword evidence="5 6" id="KW-0472">Membrane</keyword>
<keyword evidence="4 6" id="KW-1133">Transmembrane helix</keyword>